<evidence type="ECO:0000256" key="1">
    <source>
        <dbReference type="SAM" id="MobiDB-lite"/>
    </source>
</evidence>
<keyword evidence="4" id="KW-1185">Reference proteome</keyword>
<accession>A0A158DM19</accession>
<comment type="caution">
    <text evidence="3">The sequence shown here is derived from an EMBL/GenBank/DDBJ whole genome shotgun (WGS) entry which is preliminary data.</text>
</comment>
<evidence type="ECO:0000313" key="3">
    <source>
        <dbReference type="EMBL" id="SAK95648.1"/>
    </source>
</evidence>
<evidence type="ECO:0000256" key="2">
    <source>
        <dbReference type="SAM" id="SignalP"/>
    </source>
</evidence>
<dbReference type="OrthoDB" id="8757135at2"/>
<dbReference type="Proteomes" id="UP000071859">
    <property type="component" value="Unassembled WGS sequence"/>
</dbReference>
<dbReference type="AlphaFoldDB" id="A0A158DM19"/>
<feature type="signal peptide" evidence="2">
    <location>
        <begin position="1"/>
        <end position="20"/>
    </location>
</feature>
<protein>
    <recommendedName>
        <fullName evidence="5">Lipoprotein</fullName>
    </recommendedName>
</protein>
<gene>
    <name evidence="3" type="ORF">AWB78_05351</name>
</gene>
<reference evidence="3" key="1">
    <citation type="submission" date="2016-01" db="EMBL/GenBank/DDBJ databases">
        <authorList>
            <person name="Peeters C."/>
        </authorList>
    </citation>
    <scope>NUCLEOTIDE SEQUENCE</scope>
    <source>
        <strain evidence="3">LMG 29321</strain>
    </source>
</reference>
<feature type="chain" id="PRO_5007624292" description="Lipoprotein" evidence="2">
    <location>
        <begin position="21"/>
        <end position="183"/>
    </location>
</feature>
<feature type="region of interest" description="Disordered" evidence="1">
    <location>
        <begin position="156"/>
        <end position="183"/>
    </location>
</feature>
<dbReference type="EMBL" id="FCOX02000034">
    <property type="protein sequence ID" value="SAK95648.1"/>
    <property type="molecule type" value="Genomic_DNA"/>
</dbReference>
<organism evidence="3 4">
    <name type="scientific">Caballeronia calidae</name>
    <dbReference type="NCBI Taxonomy" id="1777139"/>
    <lineage>
        <taxon>Bacteria</taxon>
        <taxon>Pseudomonadati</taxon>
        <taxon>Pseudomonadota</taxon>
        <taxon>Betaproteobacteria</taxon>
        <taxon>Burkholderiales</taxon>
        <taxon>Burkholderiaceae</taxon>
        <taxon>Caballeronia</taxon>
    </lineage>
</organism>
<keyword evidence="2" id="KW-0732">Signal</keyword>
<proteinExistence type="predicted"/>
<sequence>MRKLLVVIWLLMAVPVLGRAQDAAPGFADYPSVVEAARRPLKLRLTTSESRRYATQLTEAANAPVDFAGHYILAEWGCGASCVMAAAIDAKTGKVIMLPFTVSDWPLDITEPLVHRKDSSLLIVHGSRNEQGRGVYYYRFDGTAFRLIKASVLSLRSPTPPAPPDSDTTPARRTSTARSPSKA</sequence>
<evidence type="ECO:0008006" key="5">
    <source>
        <dbReference type="Google" id="ProtNLM"/>
    </source>
</evidence>
<dbReference type="RefSeq" id="WP_062608887.1">
    <property type="nucleotide sequence ID" value="NZ_FCOX02000034.1"/>
</dbReference>
<feature type="compositionally biased region" description="Low complexity" evidence="1">
    <location>
        <begin position="165"/>
        <end position="183"/>
    </location>
</feature>
<name>A0A158DM19_9BURK</name>
<evidence type="ECO:0000313" key="4">
    <source>
        <dbReference type="Proteomes" id="UP000071859"/>
    </source>
</evidence>